<sequence>MNMLTQGNFNINEVTMSSPEIVDFINKFRKETATVEKPYKELRHDDFMRKVPGVLGDNHAPKFIGTQNYGNNNTRHIYNFPKREACLMAMSYSYELQARVFDRMTSMEDALKAKNSFDITNPAHLLQAIEVQAKLNIELSEKVAVLAPKAEALEVIADTSNTYCLRECAKTIGIKESDLIKLLIDRKWVYRDSDRKLQPHAQYVINGVFTNRTSPVITNRNDGKERVFLHMRVTAFGLTRITGLVNKMRKAQQVAA</sequence>
<protein>
    <submittedName>
        <fullName evidence="2">Phage antirepressor KilAC domain-containing protein</fullName>
    </submittedName>
</protein>
<reference evidence="2 3" key="1">
    <citation type="submission" date="2019-11" db="EMBL/GenBank/DDBJ databases">
        <title>FDA dAtabase for Regulatory Grade micrObial Sequences (FDA-ARGOS): Supporting development and validation of Infectious Disease Dx tests.</title>
        <authorList>
            <person name="Patel R."/>
            <person name="Rucinski S."/>
            <person name="Tallon L."/>
            <person name="Sadzewicz L."/>
            <person name="Vavikolanu K."/>
            <person name="Mehta A."/>
            <person name="Aluvathingal J."/>
            <person name="Nadendla S."/>
            <person name="Nandy P."/>
            <person name="Geyer C."/>
            <person name="Yan Y."/>
            <person name="Sichtig H."/>
        </authorList>
    </citation>
    <scope>NUCLEOTIDE SEQUENCE [LARGE SCALE GENOMIC DNA]</scope>
    <source>
        <strain evidence="2 3">FDAARGOS_557</strain>
    </source>
</reference>
<evidence type="ECO:0000313" key="2">
    <source>
        <dbReference type="EMBL" id="QKU22183.1"/>
    </source>
</evidence>
<accession>A0A6N1MJD2</accession>
<organism evidence="2 3">
    <name type="scientific">Acinetobacter lwoffii</name>
    <dbReference type="NCBI Taxonomy" id="28090"/>
    <lineage>
        <taxon>Bacteria</taxon>
        <taxon>Pseudomonadati</taxon>
        <taxon>Pseudomonadota</taxon>
        <taxon>Gammaproteobacteria</taxon>
        <taxon>Moraxellales</taxon>
        <taxon>Moraxellaceae</taxon>
        <taxon>Acinetobacter</taxon>
    </lineage>
</organism>
<dbReference type="EMBL" id="CP054803">
    <property type="protein sequence ID" value="QKU22183.1"/>
    <property type="molecule type" value="Genomic_DNA"/>
</dbReference>
<dbReference type="GO" id="GO:0003677">
    <property type="term" value="F:DNA binding"/>
    <property type="evidence" value="ECO:0007669"/>
    <property type="project" value="InterPro"/>
</dbReference>
<evidence type="ECO:0000259" key="1">
    <source>
        <dbReference type="Pfam" id="PF03374"/>
    </source>
</evidence>
<dbReference type="Pfam" id="PF03374">
    <property type="entry name" value="ANT"/>
    <property type="match status" value="1"/>
</dbReference>
<dbReference type="RefSeq" id="WP_004893826.1">
    <property type="nucleotide sequence ID" value="NZ_CP054803.1"/>
</dbReference>
<dbReference type="Proteomes" id="UP000509126">
    <property type="component" value="Chromosome"/>
</dbReference>
<name>A0A6N1MJD2_ACILW</name>
<evidence type="ECO:0000313" key="3">
    <source>
        <dbReference type="Proteomes" id="UP000509126"/>
    </source>
</evidence>
<dbReference type="AlphaFoldDB" id="A0A6N1MJD2"/>
<feature type="domain" description="Antirepressor protein C-terminal" evidence="1">
    <location>
        <begin position="141"/>
        <end position="245"/>
    </location>
</feature>
<dbReference type="InterPro" id="IPR005039">
    <property type="entry name" value="Ant_C"/>
</dbReference>
<gene>
    <name evidence="2" type="ORF">FOB19_12710</name>
</gene>
<proteinExistence type="predicted"/>